<dbReference type="GO" id="GO:0003700">
    <property type="term" value="F:DNA-binding transcription factor activity"/>
    <property type="evidence" value="ECO:0007669"/>
    <property type="project" value="TreeGrafter"/>
</dbReference>
<dbReference type="InterPro" id="IPR014710">
    <property type="entry name" value="RmlC-like_jellyroll"/>
</dbReference>
<dbReference type="GO" id="GO:0005829">
    <property type="term" value="C:cytosol"/>
    <property type="evidence" value="ECO:0007669"/>
    <property type="project" value="TreeGrafter"/>
</dbReference>
<evidence type="ECO:0000256" key="3">
    <source>
        <dbReference type="ARBA" id="ARBA00023163"/>
    </source>
</evidence>
<dbReference type="InterPro" id="IPR036388">
    <property type="entry name" value="WH-like_DNA-bd_sf"/>
</dbReference>
<feature type="domain" description="HTH crp-type" evidence="5">
    <location>
        <begin position="155"/>
        <end position="226"/>
    </location>
</feature>
<dbReference type="InterPro" id="IPR036390">
    <property type="entry name" value="WH_DNA-bd_sf"/>
</dbReference>
<evidence type="ECO:0000256" key="1">
    <source>
        <dbReference type="ARBA" id="ARBA00023015"/>
    </source>
</evidence>
<feature type="domain" description="Cyclic nucleotide-binding" evidence="4">
    <location>
        <begin position="20"/>
        <end position="114"/>
    </location>
</feature>
<proteinExistence type="predicted"/>
<dbReference type="PANTHER" id="PTHR24567:SF26">
    <property type="entry name" value="REGULATORY PROTEIN YEIL"/>
    <property type="match status" value="1"/>
</dbReference>
<name>A0A3B1CQV3_9ZZZZ</name>
<dbReference type="InterPro" id="IPR050397">
    <property type="entry name" value="Env_Response_Regulators"/>
</dbReference>
<dbReference type="AlphaFoldDB" id="A0A3B1CQV3"/>
<keyword evidence="2" id="KW-0238">DNA-binding</keyword>
<evidence type="ECO:0000259" key="4">
    <source>
        <dbReference type="PROSITE" id="PS50042"/>
    </source>
</evidence>
<dbReference type="EMBL" id="UOGH01000099">
    <property type="protein sequence ID" value="VAX28851.1"/>
    <property type="molecule type" value="Genomic_DNA"/>
</dbReference>
<dbReference type="GO" id="GO:0003677">
    <property type="term" value="F:DNA binding"/>
    <property type="evidence" value="ECO:0007669"/>
    <property type="project" value="UniProtKB-KW"/>
</dbReference>
<keyword evidence="1" id="KW-0805">Transcription regulation</keyword>
<dbReference type="SUPFAM" id="SSF51206">
    <property type="entry name" value="cAMP-binding domain-like"/>
    <property type="match status" value="1"/>
</dbReference>
<dbReference type="PROSITE" id="PS50042">
    <property type="entry name" value="CNMP_BINDING_3"/>
    <property type="match status" value="1"/>
</dbReference>
<organism evidence="6">
    <name type="scientific">hydrothermal vent metagenome</name>
    <dbReference type="NCBI Taxonomy" id="652676"/>
    <lineage>
        <taxon>unclassified sequences</taxon>
        <taxon>metagenomes</taxon>
        <taxon>ecological metagenomes</taxon>
    </lineage>
</organism>
<sequence length="242" mass="27775">MKPDSPFYPHTLKALKESALFGNLAEPVIQDMLQSFRMETWQRGATIMDPEETVQRFYVLISGRVKVTRTNPETGREFILFLLGSGDGFDVVSLLDGMKHNIAVVAMDDLEVLSSPIDTIHDWIDRHPEFNKAFLPYLGKQIRQISDLASDLALHDTETRLTKLFLQHTMQSNPHPRLRLICDFSHEELANMIGSVRTVVNRHMQELKKEGIITTRRGHLEVNELHALGEKLEEHLRSRGKR</sequence>
<dbReference type="SMART" id="SM00419">
    <property type="entry name" value="HTH_CRP"/>
    <property type="match status" value="1"/>
</dbReference>
<dbReference type="SUPFAM" id="SSF46785">
    <property type="entry name" value="Winged helix' DNA-binding domain"/>
    <property type="match status" value="1"/>
</dbReference>
<gene>
    <name evidence="6" type="ORF">MNBD_NITROSPIRAE02-964</name>
</gene>
<reference evidence="6" key="1">
    <citation type="submission" date="2018-06" db="EMBL/GenBank/DDBJ databases">
        <authorList>
            <person name="Zhirakovskaya E."/>
        </authorList>
    </citation>
    <scope>NUCLEOTIDE SEQUENCE</scope>
</reference>
<dbReference type="Gene3D" id="1.10.10.10">
    <property type="entry name" value="Winged helix-like DNA-binding domain superfamily/Winged helix DNA-binding domain"/>
    <property type="match status" value="1"/>
</dbReference>
<evidence type="ECO:0000256" key="2">
    <source>
        <dbReference type="ARBA" id="ARBA00023125"/>
    </source>
</evidence>
<dbReference type="PROSITE" id="PS51063">
    <property type="entry name" value="HTH_CRP_2"/>
    <property type="match status" value="1"/>
</dbReference>
<dbReference type="PANTHER" id="PTHR24567">
    <property type="entry name" value="CRP FAMILY TRANSCRIPTIONAL REGULATORY PROTEIN"/>
    <property type="match status" value="1"/>
</dbReference>
<evidence type="ECO:0000313" key="6">
    <source>
        <dbReference type="EMBL" id="VAX28851.1"/>
    </source>
</evidence>
<evidence type="ECO:0000259" key="5">
    <source>
        <dbReference type="PROSITE" id="PS51063"/>
    </source>
</evidence>
<dbReference type="InterPro" id="IPR012318">
    <property type="entry name" value="HTH_CRP"/>
</dbReference>
<dbReference type="InterPro" id="IPR000595">
    <property type="entry name" value="cNMP-bd_dom"/>
</dbReference>
<accession>A0A3B1CQV3</accession>
<dbReference type="CDD" id="cd00038">
    <property type="entry name" value="CAP_ED"/>
    <property type="match status" value="1"/>
</dbReference>
<dbReference type="SMART" id="SM00100">
    <property type="entry name" value="cNMP"/>
    <property type="match status" value="1"/>
</dbReference>
<keyword evidence="3" id="KW-0804">Transcription</keyword>
<dbReference type="Pfam" id="PF13545">
    <property type="entry name" value="HTH_Crp_2"/>
    <property type="match status" value="1"/>
</dbReference>
<dbReference type="Gene3D" id="2.60.120.10">
    <property type="entry name" value="Jelly Rolls"/>
    <property type="match status" value="1"/>
</dbReference>
<dbReference type="InterPro" id="IPR018490">
    <property type="entry name" value="cNMP-bd_dom_sf"/>
</dbReference>
<dbReference type="Pfam" id="PF00027">
    <property type="entry name" value="cNMP_binding"/>
    <property type="match status" value="1"/>
</dbReference>
<protein>
    <submittedName>
        <fullName evidence="6">Serine phosphatase RsbU, regulator of sigma subunit</fullName>
    </submittedName>
</protein>